<organism evidence="9 10">
    <name type="scientific">Acyrthosiphon pisum</name>
    <name type="common">Pea aphid</name>
    <dbReference type="NCBI Taxonomy" id="7029"/>
    <lineage>
        <taxon>Eukaryota</taxon>
        <taxon>Metazoa</taxon>
        <taxon>Ecdysozoa</taxon>
        <taxon>Arthropoda</taxon>
        <taxon>Hexapoda</taxon>
        <taxon>Insecta</taxon>
        <taxon>Pterygota</taxon>
        <taxon>Neoptera</taxon>
        <taxon>Paraneoptera</taxon>
        <taxon>Hemiptera</taxon>
        <taxon>Sternorrhyncha</taxon>
        <taxon>Aphidomorpha</taxon>
        <taxon>Aphidoidea</taxon>
        <taxon>Aphididae</taxon>
        <taxon>Macrosiphini</taxon>
        <taxon>Acyrthosiphon</taxon>
    </lineage>
</organism>
<feature type="domain" description="DDE Tnp4" evidence="8">
    <location>
        <begin position="188"/>
        <end position="294"/>
    </location>
</feature>
<reference evidence="9" key="2">
    <citation type="submission" date="2022-06" db="UniProtKB">
        <authorList>
            <consortium name="EnsemblMetazoa"/>
        </authorList>
    </citation>
    <scope>IDENTIFICATION</scope>
</reference>
<dbReference type="GeneID" id="103312012"/>
<evidence type="ECO:0000256" key="1">
    <source>
        <dbReference type="ARBA" id="ARBA00001968"/>
    </source>
</evidence>
<dbReference type="KEGG" id="api:103312012"/>
<reference evidence="10" key="1">
    <citation type="submission" date="2010-06" db="EMBL/GenBank/DDBJ databases">
        <authorList>
            <person name="Jiang H."/>
            <person name="Abraham K."/>
            <person name="Ali S."/>
            <person name="Alsbrooks S.L."/>
            <person name="Anim B.N."/>
            <person name="Anosike U.S."/>
            <person name="Attaway T."/>
            <person name="Bandaranaike D.P."/>
            <person name="Battles P.K."/>
            <person name="Bell S.N."/>
            <person name="Bell A.V."/>
            <person name="Beltran B."/>
            <person name="Bickham C."/>
            <person name="Bustamante Y."/>
            <person name="Caleb T."/>
            <person name="Canada A."/>
            <person name="Cardenas V."/>
            <person name="Carter K."/>
            <person name="Chacko J."/>
            <person name="Chandrabose M.N."/>
            <person name="Chavez D."/>
            <person name="Chavez A."/>
            <person name="Chen L."/>
            <person name="Chu H.-S."/>
            <person name="Claassen K.J."/>
            <person name="Cockrell R."/>
            <person name="Collins M."/>
            <person name="Cooper J.A."/>
            <person name="Cree A."/>
            <person name="Curry S.M."/>
            <person name="Da Y."/>
            <person name="Dao M.D."/>
            <person name="Das B."/>
            <person name="Davila M.-L."/>
            <person name="Davy-Carroll L."/>
            <person name="Denson S."/>
            <person name="Dinh H."/>
            <person name="Ebong V.E."/>
            <person name="Edwards J.R."/>
            <person name="Egan A."/>
            <person name="El-Daye J."/>
            <person name="Escobedo L."/>
            <person name="Fernandez S."/>
            <person name="Fernando P.R."/>
            <person name="Flagg N."/>
            <person name="Forbes L.D."/>
            <person name="Fowler R.G."/>
            <person name="Fu Q."/>
            <person name="Gabisi R.A."/>
            <person name="Ganer J."/>
            <person name="Garbino Pronczuk A."/>
            <person name="Garcia R.M."/>
            <person name="Garner T."/>
            <person name="Garrett T.E."/>
            <person name="Gonzalez D.A."/>
            <person name="Hamid H."/>
            <person name="Hawkins E.S."/>
            <person name="Hirani K."/>
            <person name="Hogues M.E."/>
            <person name="Hollins B."/>
            <person name="Hsiao C.-H."/>
            <person name="Jabil R."/>
            <person name="James M.L."/>
            <person name="Jhangiani S.N."/>
            <person name="Johnson B."/>
            <person name="Johnson Q."/>
            <person name="Joshi V."/>
            <person name="Kalu J.B."/>
            <person name="Kam C."/>
            <person name="Kashfia A."/>
            <person name="Keebler J."/>
            <person name="Kisamo H."/>
            <person name="Kovar C.L."/>
            <person name="Lago L.A."/>
            <person name="Lai C.-Y."/>
            <person name="Laidlaw J."/>
            <person name="Lara F."/>
            <person name="Le T.-K."/>
            <person name="Lee S.L."/>
            <person name="Legall F.H."/>
            <person name="Lemon S.J."/>
            <person name="Lewis L.R."/>
            <person name="Li B."/>
            <person name="Liu Y."/>
            <person name="Liu Y.-S."/>
            <person name="Lopez J."/>
            <person name="Lozado R.J."/>
            <person name="Lu J."/>
            <person name="Madu R.C."/>
            <person name="Maheshwari M."/>
            <person name="Maheshwari R."/>
            <person name="Malloy K."/>
            <person name="Martinez E."/>
            <person name="Mathew T."/>
            <person name="Mercado I.C."/>
            <person name="Mercado C."/>
            <person name="Meyer B."/>
            <person name="Montgomery K."/>
            <person name="Morgan M.B."/>
            <person name="Munidasa M."/>
            <person name="Nazareth L.V."/>
            <person name="Nelson J."/>
            <person name="Ng B.M."/>
            <person name="Nguyen N.B."/>
            <person name="Nguyen P.Q."/>
            <person name="Nguyen T."/>
            <person name="Obregon M."/>
            <person name="Okwuonu G.O."/>
            <person name="Onwere C.G."/>
            <person name="Orozco G."/>
            <person name="Parra A."/>
            <person name="Patel S."/>
            <person name="Patil S."/>
            <person name="Perez A."/>
            <person name="Perez Y."/>
            <person name="Pham C."/>
            <person name="Primus E.L."/>
            <person name="Pu L.-L."/>
            <person name="Puazo M."/>
            <person name="Qin X."/>
            <person name="Quiroz J.B."/>
            <person name="Reese J."/>
            <person name="Richards S."/>
            <person name="Rives C.M."/>
            <person name="Robberts R."/>
            <person name="Ruiz S.J."/>
            <person name="Ruiz M.J."/>
            <person name="Santibanez J."/>
            <person name="Schneider B.W."/>
            <person name="Sisson I."/>
            <person name="Smith M."/>
            <person name="Sodergren E."/>
            <person name="Song X.-Z."/>
            <person name="Song B.B."/>
            <person name="Summersgill H."/>
            <person name="Thelus R."/>
            <person name="Thornton R.D."/>
            <person name="Trejos Z.Y."/>
            <person name="Usmani K."/>
            <person name="Vattathil S."/>
            <person name="Villasana D."/>
            <person name="Walker D.L."/>
            <person name="Wang S."/>
            <person name="Wang K."/>
            <person name="White C.S."/>
            <person name="Williams A.C."/>
            <person name="Williamson J."/>
            <person name="Wilson K."/>
            <person name="Woghiren I.O."/>
            <person name="Woodworth J.R."/>
            <person name="Worley K.C."/>
            <person name="Wright R.A."/>
            <person name="Wu W."/>
            <person name="Young L."/>
            <person name="Zhang L."/>
            <person name="Zhang J."/>
            <person name="Zhu Y."/>
            <person name="Muzny D.M."/>
            <person name="Weinstock G."/>
            <person name="Gibbs R.A."/>
        </authorList>
    </citation>
    <scope>NUCLEOTIDE SEQUENCE [LARGE SCALE GENOMIC DNA]</scope>
    <source>
        <strain evidence="10">LSR1</strain>
    </source>
</reference>
<evidence type="ECO:0000313" key="10">
    <source>
        <dbReference type="Proteomes" id="UP000007819"/>
    </source>
</evidence>
<dbReference type="PANTHER" id="PTHR22930">
    <property type="match status" value="1"/>
</dbReference>
<evidence type="ECO:0000313" key="9">
    <source>
        <dbReference type="EnsemblMetazoa" id="XP_008190208.1"/>
    </source>
</evidence>
<dbReference type="GO" id="GO:0005634">
    <property type="term" value="C:nucleus"/>
    <property type="evidence" value="ECO:0007669"/>
    <property type="project" value="UniProtKB-SubCell"/>
</dbReference>
<dbReference type="RefSeq" id="XP_008190208.1">
    <property type="nucleotide sequence ID" value="XM_008191986.1"/>
</dbReference>
<dbReference type="GO" id="GO:0016787">
    <property type="term" value="F:hydrolase activity"/>
    <property type="evidence" value="ECO:0007669"/>
    <property type="project" value="UniProtKB-KW"/>
</dbReference>
<proteinExistence type="inferred from homology"/>
<dbReference type="AlphaFoldDB" id="A0A8R2FE26"/>
<keyword evidence="10" id="KW-1185">Reference proteome</keyword>
<dbReference type="Pfam" id="PF13359">
    <property type="entry name" value="DDE_Tnp_4"/>
    <property type="match status" value="1"/>
</dbReference>
<evidence type="ECO:0000256" key="5">
    <source>
        <dbReference type="ARBA" id="ARBA00022723"/>
    </source>
</evidence>
<evidence type="ECO:0000256" key="2">
    <source>
        <dbReference type="ARBA" id="ARBA00004123"/>
    </source>
</evidence>
<evidence type="ECO:0000256" key="4">
    <source>
        <dbReference type="ARBA" id="ARBA00022722"/>
    </source>
</evidence>
<evidence type="ECO:0000256" key="7">
    <source>
        <dbReference type="ARBA" id="ARBA00023242"/>
    </source>
</evidence>
<keyword evidence="5" id="KW-0479">Metal-binding</keyword>
<protein>
    <recommendedName>
        <fullName evidence="8">DDE Tnp4 domain-containing protein</fullName>
    </recommendedName>
</protein>
<dbReference type="InterPro" id="IPR027806">
    <property type="entry name" value="HARBI1_dom"/>
</dbReference>
<dbReference type="OrthoDB" id="2430314at2759"/>
<comment type="similarity">
    <text evidence="3">Belongs to the HARBI1 family.</text>
</comment>
<evidence type="ECO:0000259" key="8">
    <source>
        <dbReference type="Pfam" id="PF13359"/>
    </source>
</evidence>
<dbReference type="PANTHER" id="PTHR22930:SF289">
    <property type="entry name" value="DDE TNP4 DOMAIN-CONTAINING PROTEIN-RELATED"/>
    <property type="match status" value="1"/>
</dbReference>
<dbReference type="GO" id="GO:0046872">
    <property type="term" value="F:metal ion binding"/>
    <property type="evidence" value="ECO:0007669"/>
    <property type="project" value="UniProtKB-KW"/>
</dbReference>
<dbReference type="InterPro" id="IPR045249">
    <property type="entry name" value="HARBI1-like"/>
</dbReference>
<sequence>MTISVGPVNVLTETVCVESLTDGESIKTGSCVKAADGWNPISNASPAKAVCAAMFGIELLSKETFGFLCNLIGEELRNSRRSFAISPEIQILVTLRYYATGAFQAVIGDHVHVHKSTICRTIKRVSQAICRLRSQFIDFPRNAEQKNMIQTGFFQLRGFPRVIGAVDCTHVKIQSPNANIGERFRNRKGWPGSVHDSTIFDNSMIRAQFENNEFGNCFLLGDGGYPCRDYLMTPLLNPYTEPEKRYQRAHIGTRNVVERMFGVWKRRFPVLALGIRIQLNTAMMTIVATAVLYNF</sequence>
<comment type="subcellular location">
    <subcellularLocation>
        <location evidence="2">Nucleus</location>
    </subcellularLocation>
</comment>
<keyword evidence="6" id="KW-0378">Hydrolase</keyword>
<dbReference type="GO" id="GO:0004518">
    <property type="term" value="F:nuclease activity"/>
    <property type="evidence" value="ECO:0007669"/>
    <property type="project" value="UniProtKB-KW"/>
</dbReference>
<keyword evidence="7" id="KW-0539">Nucleus</keyword>
<comment type="cofactor">
    <cofactor evidence="1">
        <name>a divalent metal cation</name>
        <dbReference type="ChEBI" id="CHEBI:60240"/>
    </cofactor>
</comment>
<evidence type="ECO:0000256" key="6">
    <source>
        <dbReference type="ARBA" id="ARBA00022801"/>
    </source>
</evidence>
<name>A0A8R2FE26_ACYPI</name>
<keyword evidence="4" id="KW-0540">Nuclease</keyword>
<evidence type="ECO:0000256" key="3">
    <source>
        <dbReference type="ARBA" id="ARBA00006958"/>
    </source>
</evidence>
<dbReference type="Proteomes" id="UP000007819">
    <property type="component" value="Chromosome A3"/>
</dbReference>
<accession>A0A8R2FE26</accession>
<dbReference type="EnsemblMetazoa" id="XM_008191986.1">
    <property type="protein sequence ID" value="XP_008190208.1"/>
    <property type="gene ID" value="LOC103312012"/>
</dbReference>